<dbReference type="Pfam" id="PF04109">
    <property type="entry name" value="ATG9"/>
    <property type="match status" value="1"/>
</dbReference>
<dbReference type="GO" id="GO:0034727">
    <property type="term" value="P:piecemeal microautophagy of the nucleus"/>
    <property type="evidence" value="ECO:0007669"/>
    <property type="project" value="TreeGrafter"/>
</dbReference>
<dbReference type="GO" id="GO:0006869">
    <property type="term" value="P:lipid transport"/>
    <property type="evidence" value="ECO:0007669"/>
    <property type="project" value="UniProtKB-KW"/>
</dbReference>
<evidence type="ECO:0000256" key="7">
    <source>
        <dbReference type="ARBA" id="ARBA00023006"/>
    </source>
</evidence>
<accession>A0AA39HLW6</accession>
<evidence type="ECO:0000256" key="9">
    <source>
        <dbReference type="ARBA" id="ARBA00023136"/>
    </source>
</evidence>
<dbReference type="EMBL" id="JAUCMV010000004">
    <property type="protein sequence ID" value="KAK0407128.1"/>
    <property type="molecule type" value="Genomic_DNA"/>
</dbReference>
<evidence type="ECO:0000256" key="4">
    <source>
        <dbReference type="ARBA" id="ARBA00022448"/>
    </source>
</evidence>
<comment type="subcellular location">
    <subcellularLocation>
        <location evidence="1 10">Preautophagosomal structure membrane</location>
        <topology evidence="1 10">Multi-pass membrane protein</topology>
    </subcellularLocation>
</comment>
<comment type="function">
    <text evidence="10">Phospholipid scramblase involved in autophagy. Cycles between the preautophagosomal structure/phagophore assembly site (PAS) and the cytoplasmic vesicle pool and supplies membrane for the growing autophagosome. Lipid scramblase activity plays a key role in preautophagosomal structure/phagophore assembly by distributing the phospholipids that arrive through ATG2 from the cytoplasmic to the luminal leaflet of the bilayer, thereby driving autophagosomal membrane expansion.</text>
</comment>
<feature type="transmembrane region" description="Helical" evidence="10">
    <location>
        <begin position="111"/>
        <end position="131"/>
    </location>
</feature>
<evidence type="ECO:0000256" key="1">
    <source>
        <dbReference type="ARBA" id="ARBA00004511"/>
    </source>
</evidence>
<dbReference type="PANTHER" id="PTHR13038:SF10">
    <property type="entry name" value="AUTOPHAGY-RELATED PROTEIN 9"/>
    <property type="match status" value="1"/>
</dbReference>
<keyword evidence="9 10" id="KW-0472">Membrane</keyword>
<keyword evidence="4 10" id="KW-0813">Transport</keyword>
<name>A0AA39HLW6_9BILA</name>
<keyword evidence="6 10" id="KW-1133">Transmembrane helix</keyword>
<feature type="transmembrane region" description="Helical" evidence="10">
    <location>
        <begin position="77"/>
        <end position="99"/>
    </location>
</feature>
<dbReference type="AlphaFoldDB" id="A0AA39HLW6"/>
<gene>
    <name evidence="11" type="ORF">QR680_019016</name>
</gene>
<keyword evidence="5 10" id="KW-0812">Transmembrane</keyword>
<evidence type="ECO:0000313" key="12">
    <source>
        <dbReference type="Proteomes" id="UP001175271"/>
    </source>
</evidence>
<feature type="transmembrane region" description="Helical" evidence="10">
    <location>
        <begin position="281"/>
        <end position="302"/>
    </location>
</feature>
<evidence type="ECO:0000256" key="3">
    <source>
        <dbReference type="ARBA" id="ARBA00018074"/>
    </source>
</evidence>
<proteinExistence type="inferred from homology"/>
<evidence type="ECO:0000256" key="6">
    <source>
        <dbReference type="ARBA" id="ARBA00022989"/>
    </source>
</evidence>
<keyword evidence="8 10" id="KW-0445">Lipid transport</keyword>
<feature type="transmembrane region" description="Helical" evidence="10">
    <location>
        <begin position="367"/>
        <end position="387"/>
    </location>
</feature>
<evidence type="ECO:0000256" key="10">
    <source>
        <dbReference type="RuleBase" id="RU364027"/>
    </source>
</evidence>
<comment type="similarity">
    <text evidence="2 10">Belongs to the ATG9 family.</text>
</comment>
<dbReference type="GO" id="GO:0000422">
    <property type="term" value="P:autophagy of mitochondrion"/>
    <property type="evidence" value="ECO:0007669"/>
    <property type="project" value="TreeGrafter"/>
</dbReference>
<sequence length="699" mass="79701">MDWFLAKIRGYQPLDEESPDEVTPNTPLLQDSRHTVLEFGDEPWDHVEDLDEFFTLLYKYHQGGGYGNIRLKTIGDVFVGLGFLLLTFFSVHCIDHNLLLNHSGLDFWECVSFRMNGFFVLSTLMAAVYGFRQLALKRRQLNEFQRIRTFYNVDLEVADDQLGNIAWGTVVQKIKTVQASSQKLVLNRAEIDELYVHQRILRRENYLVALINEDILPLKMPTFANIPYFTDSLKLNLELLLFWSEWNRFVPFSPWESAYELKTEYKAPSCRKRCVSQMKETMLWFGVANIVFLPFIFIYTILKGFFTQSYVYAINSKQFGARKYSNFGRLRIRHYNELEHDLKQRLNKSYEPASKYVDQFIDPGLEIVAKAVARVIAPMLCALALLTMWTENIMTMNHLVAALGLFWAIIAICRPFISDENGVFSPQLFMEKIIAHIQYAPTGWKQNAHTEEVLEGFCHLFPLRALLLVQELLSPFITPYYVLFVLRPKADKLVDFLVQNTTHIDGIGDVCAFASMEVAKHGDPVYQTSVRDVEEGGQDTGPEQLVDNGKIEMSLMAFSTLNSEWRPPASSRQFLERLERRLQTESFAQVDRIDGMPSCGTAGGLSSSVADSQQSVANEVSFKALCLHGLSERKKKALEASADGLEESSQNYGDLFSVPDRSVMYNAMESTVEGSQLGLGNLNMSIVEEEKEESALISI</sequence>
<evidence type="ECO:0000313" key="11">
    <source>
        <dbReference type="EMBL" id="KAK0407128.1"/>
    </source>
</evidence>
<dbReference type="GO" id="GO:0034045">
    <property type="term" value="C:phagophore assembly site membrane"/>
    <property type="evidence" value="ECO:0007669"/>
    <property type="project" value="UniProtKB-SubCell"/>
</dbReference>
<dbReference type="InterPro" id="IPR007241">
    <property type="entry name" value="Autophagy-rel_prot_9"/>
</dbReference>
<protein>
    <recommendedName>
        <fullName evidence="3 10">Autophagy-related protein 9</fullName>
    </recommendedName>
</protein>
<keyword evidence="7 10" id="KW-0072">Autophagy</keyword>
<dbReference type="Proteomes" id="UP001175271">
    <property type="component" value="Unassembled WGS sequence"/>
</dbReference>
<evidence type="ECO:0000256" key="5">
    <source>
        <dbReference type="ARBA" id="ARBA00022692"/>
    </source>
</evidence>
<dbReference type="PANTHER" id="PTHR13038">
    <property type="entry name" value="APG9 AUTOPHAGY 9"/>
    <property type="match status" value="1"/>
</dbReference>
<organism evidence="11 12">
    <name type="scientific">Steinernema hermaphroditum</name>
    <dbReference type="NCBI Taxonomy" id="289476"/>
    <lineage>
        <taxon>Eukaryota</taxon>
        <taxon>Metazoa</taxon>
        <taxon>Ecdysozoa</taxon>
        <taxon>Nematoda</taxon>
        <taxon>Chromadorea</taxon>
        <taxon>Rhabditida</taxon>
        <taxon>Tylenchina</taxon>
        <taxon>Panagrolaimomorpha</taxon>
        <taxon>Strongyloidoidea</taxon>
        <taxon>Steinernematidae</taxon>
        <taxon>Steinernema</taxon>
    </lineage>
</organism>
<dbReference type="GO" id="GO:0034497">
    <property type="term" value="P:protein localization to phagophore assembly site"/>
    <property type="evidence" value="ECO:0007669"/>
    <property type="project" value="TreeGrafter"/>
</dbReference>
<feature type="transmembrane region" description="Helical" evidence="10">
    <location>
        <begin position="399"/>
        <end position="417"/>
    </location>
</feature>
<evidence type="ECO:0000256" key="2">
    <source>
        <dbReference type="ARBA" id="ARBA00006185"/>
    </source>
</evidence>
<keyword evidence="12" id="KW-1185">Reference proteome</keyword>
<evidence type="ECO:0000256" key="8">
    <source>
        <dbReference type="ARBA" id="ARBA00023055"/>
    </source>
</evidence>
<reference evidence="11" key="1">
    <citation type="submission" date="2023-06" db="EMBL/GenBank/DDBJ databases">
        <title>Genomic analysis of the entomopathogenic nematode Steinernema hermaphroditum.</title>
        <authorList>
            <person name="Schwarz E.M."/>
            <person name="Heppert J.K."/>
            <person name="Baniya A."/>
            <person name="Schwartz H.T."/>
            <person name="Tan C.-H."/>
            <person name="Antoshechkin I."/>
            <person name="Sternberg P.W."/>
            <person name="Goodrich-Blair H."/>
            <person name="Dillman A.R."/>
        </authorList>
    </citation>
    <scope>NUCLEOTIDE SEQUENCE</scope>
    <source>
        <strain evidence="11">PS9179</strain>
        <tissue evidence="11">Whole animal</tissue>
    </source>
</reference>
<comment type="caution">
    <text evidence="11">The sequence shown here is derived from an EMBL/GenBank/DDBJ whole genome shotgun (WGS) entry which is preliminary data.</text>
</comment>
<dbReference type="GO" id="GO:0005776">
    <property type="term" value="C:autophagosome"/>
    <property type="evidence" value="ECO:0007669"/>
    <property type="project" value="TreeGrafter"/>
</dbReference>
<dbReference type="GO" id="GO:0061709">
    <property type="term" value="P:reticulophagy"/>
    <property type="evidence" value="ECO:0007669"/>
    <property type="project" value="TreeGrafter"/>
</dbReference>